<feature type="compositionally biased region" description="Basic residues" evidence="1">
    <location>
        <begin position="46"/>
        <end position="58"/>
    </location>
</feature>
<protein>
    <submittedName>
        <fullName evidence="2">Uncharacterized protein</fullName>
    </submittedName>
</protein>
<feature type="region of interest" description="Disordered" evidence="1">
    <location>
        <begin position="257"/>
        <end position="293"/>
    </location>
</feature>
<dbReference type="PANTHER" id="PTHR32108">
    <property type="entry name" value="DNA-DIRECTED RNA POLYMERASE SUBUNIT ALPHA"/>
    <property type="match status" value="1"/>
</dbReference>
<evidence type="ECO:0000313" key="3">
    <source>
        <dbReference type="Proteomes" id="UP001058974"/>
    </source>
</evidence>
<organism evidence="2 3">
    <name type="scientific">Pisum sativum</name>
    <name type="common">Garden pea</name>
    <name type="synonym">Lathyrus oleraceus</name>
    <dbReference type="NCBI Taxonomy" id="3888"/>
    <lineage>
        <taxon>Eukaryota</taxon>
        <taxon>Viridiplantae</taxon>
        <taxon>Streptophyta</taxon>
        <taxon>Embryophyta</taxon>
        <taxon>Tracheophyta</taxon>
        <taxon>Spermatophyta</taxon>
        <taxon>Magnoliopsida</taxon>
        <taxon>eudicotyledons</taxon>
        <taxon>Gunneridae</taxon>
        <taxon>Pentapetalae</taxon>
        <taxon>rosids</taxon>
        <taxon>fabids</taxon>
        <taxon>Fabales</taxon>
        <taxon>Fabaceae</taxon>
        <taxon>Papilionoideae</taxon>
        <taxon>50 kb inversion clade</taxon>
        <taxon>NPAAA clade</taxon>
        <taxon>Hologalegina</taxon>
        <taxon>IRL clade</taxon>
        <taxon>Fabeae</taxon>
        <taxon>Lathyrus</taxon>
    </lineage>
</organism>
<evidence type="ECO:0000256" key="1">
    <source>
        <dbReference type="SAM" id="MobiDB-lite"/>
    </source>
</evidence>
<reference evidence="2 3" key="1">
    <citation type="journal article" date="2022" name="Nat. Genet.">
        <title>Improved pea reference genome and pan-genome highlight genomic features and evolutionary characteristics.</title>
        <authorList>
            <person name="Yang T."/>
            <person name="Liu R."/>
            <person name="Luo Y."/>
            <person name="Hu S."/>
            <person name="Wang D."/>
            <person name="Wang C."/>
            <person name="Pandey M.K."/>
            <person name="Ge S."/>
            <person name="Xu Q."/>
            <person name="Li N."/>
            <person name="Li G."/>
            <person name="Huang Y."/>
            <person name="Saxena R.K."/>
            <person name="Ji Y."/>
            <person name="Li M."/>
            <person name="Yan X."/>
            <person name="He Y."/>
            <person name="Liu Y."/>
            <person name="Wang X."/>
            <person name="Xiang C."/>
            <person name="Varshney R.K."/>
            <person name="Ding H."/>
            <person name="Gao S."/>
            <person name="Zong X."/>
        </authorList>
    </citation>
    <scope>NUCLEOTIDE SEQUENCE [LARGE SCALE GENOMIC DNA]</scope>
    <source>
        <strain evidence="2 3">cv. Zhongwan 6</strain>
    </source>
</reference>
<proteinExistence type="predicted"/>
<feature type="compositionally biased region" description="Basic and acidic residues" evidence="1">
    <location>
        <begin position="281"/>
        <end position="293"/>
    </location>
</feature>
<sequence length="293" mass="33197">MTTDFLNQVVIDEQVEDRLKKDNKQKVAASILPLLPQEQRLLPHHRPAQSNHKLKQKQISKGNKDQEGRRAHNDPIPMSYTQSLPILVNAGAIMPKEIESAKFPYHHKHDPHTTCGYHAGYVGHYTEACHVLKTKVQELINRNLLCFTPITTKVLIEKEFKYKGPPIHVQIHPPVVQPIMQYPNQGYHLGMLLAYHGASSFIIVVPQYAYTEESYVPFGIHHGHTSHLIVSPGLVHYAQMFQPMAIPHLRSLQESVNLGQPRRDSTNLSELAGYGQSYSKAQEHEKSTIPKNG</sequence>
<feature type="compositionally biased region" description="Basic and acidic residues" evidence="1">
    <location>
        <begin position="62"/>
        <end position="73"/>
    </location>
</feature>
<dbReference type="Gramene" id="Psat07G0488300-T1">
    <property type="protein sequence ID" value="KAI5389400.1"/>
    <property type="gene ID" value="KIW84_074883"/>
</dbReference>
<gene>
    <name evidence="2" type="ORF">KIW84_074883</name>
</gene>
<dbReference type="Proteomes" id="UP001058974">
    <property type="component" value="Chromosome 7"/>
</dbReference>
<accession>A0A9D4VSL4</accession>
<evidence type="ECO:0000313" key="2">
    <source>
        <dbReference type="EMBL" id="KAI5389400.1"/>
    </source>
</evidence>
<dbReference type="EMBL" id="JAMSHJ010000007">
    <property type="protein sequence ID" value="KAI5389400.1"/>
    <property type="molecule type" value="Genomic_DNA"/>
</dbReference>
<keyword evidence="3" id="KW-1185">Reference proteome</keyword>
<dbReference type="PANTHER" id="PTHR32108:SF9">
    <property type="entry name" value="REVERSE TRANSCRIPTASE RNASE H-LIKE DOMAIN-CONTAINING PROTEIN"/>
    <property type="match status" value="1"/>
</dbReference>
<comment type="caution">
    <text evidence="2">The sequence shown here is derived from an EMBL/GenBank/DDBJ whole genome shotgun (WGS) entry which is preliminary data.</text>
</comment>
<dbReference type="AlphaFoldDB" id="A0A9D4VSL4"/>
<name>A0A9D4VSL4_PEA</name>
<feature type="region of interest" description="Disordered" evidence="1">
    <location>
        <begin position="46"/>
        <end position="79"/>
    </location>
</feature>